<reference evidence="1" key="1">
    <citation type="journal article" date="2023" name="Int. J. Syst. Evol. Microbiol.">
        <title>&lt;i&gt;Shewanella septentrionalis&lt;/i&gt; sp. nov. and &lt;i&gt;Shewanella holmiensis&lt;/i&gt; sp. nov., isolated from Baltic Sea water and sediments.</title>
        <authorList>
            <person name="Martin-Rodriguez A.J."/>
            <person name="Thorell K."/>
            <person name="Joffre E."/>
            <person name="Jensie-Markopoulos S."/>
            <person name="Moore E.R.B."/>
            <person name="Sjoling A."/>
        </authorList>
    </citation>
    <scope>NUCLEOTIDE SEQUENCE</scope>
    <source>
        <strain evidence="1">SP1S2-7</strain>
    </source>
</reference>
<name>A0A9X2WKD9_9GAMM</name>
<gene>
    <name evidence="1" type="ORF">NE535_04395</name>
</gene>
<comment type="caution">
    <text evidence="1">The sequence shown here is derived from an EMBL/GenBank/DDBJ whole genome shotgun (WGS) entry which is preliminary data.</text>
</comment>
<evidence type="ECO:0000313" key="1">
    <source>
        <dbReference type="EMBL" id="MCT7941034.1"/>
    </source>
</evidence>
<organism evidence="1 2">
    <name type="scientific">Shewanella holmiensis</name>
    <dbReference type="NCBI Taxonomy" id="2952222"/>
    <lineage>
        <taxon>Bacteria</taxon>
        <taxon>Pseudomonadati</taxon>
        <taxon>Pseudomonadota</taxon>
        <taxon>Gammaproteobacteria</taxon>
        <taxon>Alteromonadales</taxon>
        <taxon>Shewanellaceae</taxon>
        <taxon>Shewanella</taxon>
    </lineage>
</organism>
<dbReference type="RefSeq" id="WP_261297466.1">
    <property type="nucleotide sequence ID" value="NZ_JAMTCD010000004.1"/>
</dbReference>
<sequence>MSISNAKRWNELCELQIMTMNNLANQFPERREHLSTISSGWRSMQQQLLQNKVPSLK</sequence>
<proteinExistence type="predicted"/>
<accession>A0A9X2WKD9</accession>
<dbReference type="Proteomes" id="UP001155546">
    <property type="component" value="Unassembled WGS sequence"/>
</dbReference>
<dbReference type="EMBL" id="JAMTCD010000004">
    <property type="protein sequence ID" value="MCT7941034.1"/>
    <property type="molecule type" value="Genomic_DNA"/>
</dbReference>
<protein>
    <submittedName>
        <fullName evidence="1">Uncharacterized protein</fullName>
    </submittedName>
</protein>
<dbReference type="AlphaFoldDB" id="A0A9X2WKD9"/>
<keyword evidence="2" id="KW-1185">Reference proteome</keyword>
<evidence type="ECO:0000313" key="2">
    <source>
        <dbReference type="Proteomes" id="UP001155546"/>
    </source>
</evidence>